<proteinExistence type="predicted"/>
<comment type="caution">
    <text evidence="1">The sequence shown here is derived from an EMBL/GenBank/DDBJ whole genome shotgun (WGS) entry which is preliminary data.</text>
</comment>
<sequence length="109" mass="12030">MYSKIHINNGLLNLMKKKVGRRLLLPRSRVKCLRRWSGVYSPVKPMSDMMCIDINVLAFIGEASQLVKRAANNSSTVTASTETASTEMTSTVTATYRSGMVSVPTSPYL</sequence>
<accession>A0A368FU01</accession>
<organism evidence="1 2">
    <name type="scientific">Ancylostoma caninum</name>
    <name type="common">Dog hookworm</name>
    <dbReference type="NCBI Taxonomy" id="29170"/>
    <lineage>
        <taxon>Eukaryota</taxon>
        <taxon>Metazoa</taxon>
        <taxon>Ecdysozoa</taxon>
        <taxon>Nematoda</taxon>
        <taxon>Chromadorea</taxon>
        <taxon>Rhabditida</taxon>
        <taxon>Rhabditina</taxon>
        <taxon>Rhabditomorpha</taxon>
        <taxon>Strongyloidea</taxon>
        <taxon>Ancylostomatidae</taxon>
        <taxon>Ancylostomatinae</taxon>
        <taxon>Ancylostoma</taxon>
    </lineage>
</organism>
<dbReference type="AlphaFoldDB" id="A0A368FU01"/>
<gene>
    <name evidence="1" type="ORF">ANCCAN_19875</name>
</gene>
<dbReference type="Proteomes" id="UP000252519">
    <property type="component" value="Unassembled WGS sequence"/>
</dbReference>
<protein>
    <submittedName>
        <fullName evidence="1">Uncharacterized protein</fullName>
    </submittedName>
</protein>
<keyword evidence="2" id="KW-1185">Reference proteome</keyword>
<name>A0A368FU01_ANCCA</name>
<evidence type="ECO:0000313" key="1">
    <source>
        <dbReference type="EMBL" id="RCN34280.1"/>
    </source>
</evidence>
<dbReference type="EMBL" id="JOJR01000802">
    <property type="protein sequence ID" value="RCN34280.1"/>
    <property type="molecule type" value="Genomic_DNA"/>
</dbReference>
<evidence type="ECO:0000313" key="2">
    <source>
        <dbReference type="Proteomes" id="UP000252519"/>
    </source>
</evidence>
<reference evidence="1 2" key="1">
    <citation type="submission" date="2014-10" db="EMBL/GenBank/DDBJ databases">
        <title>Draft genome of the hookworm Ancylostoma caninum.</title>
        <authorList>
            <person name="Mitreva M."/>
        </authorList>
    </citation>
    <scope>NUCLEOTIDE SEQUENCE [LARGE SCALE GENOMIC DNA]</scope>
    <source>
        <strain evidence="1 2">Baltimore</strain>
    </source>
</reference>